<dbReference type="RefSeq" id="WP_189041018.1">
    <property type="nucleotide sequence ID" value="NZ_BMNB01000003.1"/>
</dbReference>
<evidence type="ECO:0000313" key="2">
    <source>
        <dbReference type="Proteomes" id="UP000608890"/>
    </source>
</evidence>
<dbReference type="Proteomes" id="UP000608890">
    <property type="component" value="Unassembled WGS sequence"/>
</dbReference>
<accession>A0A917TLG2</accession>
<keyword evidence="2" id="KW-1185">Reference proteome</keyword>
<reference evidence="1" key="1">
    <citation type="journal article" date="2014" name="Int. J. Syst. Evol. Microbiol.">
        <title>Complete genome sequence of Corynebacterium casei LMG S-19264T (=DSM 44701T), isolated from a smear-ripened cheese.</title>
        <authorList>
            <consortium name="US DOE Joint Genome Institute (JGI-PGF)"/>
            <person name="Walter F."/>
            <person name="Albersmeier A."/>
            <person name="Kalinowski J."/>
            <person name="Ruckert C."/>
        </authorList>
    </citation>
    <scope>NUCLEOTIDE SEQUENCE</scope>
    <source>
        <strain evidence="1">CGMCC 4.7312</strain>
    </source>
</reference>
<dbReference type="EMBL" id="BMNB01000003">
    <property type="protein sequence ID" value="GGM26963.1"/>
    <property type="molecule type" value="Genomic_DNA"/>
</dbReference>
<comment type="caution">
    <text evidence="1">The sequence shown here is derived from an EMBL/GenBank/DDBJ whole genome shotgun (WGS) entry which is preliminary data.</text>
</comment>
<gene>
    <name evidence="1" type="ORF">GCM10011608_09710</name>
</gene>
<proteinExistence type="predicted"/>
<dbReference type="AlphaFoldDB" id="A0A917TLG2"/>
<name>A0A917TLG2_9ACTN</name>
<sequence>MTEPEAVVERLGRWWYLVYVRHGASRWAPNGNGWYVFGAERADRKARKVLAAYVRKLEKRVIRTEQKGLTS</sequence>
<reference evidence="1" key="2">
    <citation type="submission" date="2020-09" db="EMBL/GenBank/DDBJ databases">
        <authorList>
            <person name="Sun Q."/>
            <person name="Zhou Y."/>
        </authorList>
    </citation>
    <scope>NUCLEOTIDE SEQUENCE</scope>
    <source>
        <strain evidence="1">CGMCC 4.7312</strain>
    </source>
</reference>
<protein>
    <submittedName>
        <fullName evidence="1">Uncharacterized protein</fullName>
    </submittedName>
</protein>
<evidence type="ECO:0000313" key="1">
    <source>
        <dbReference type="EMBL" id="GGM26963.1"/>
    </source>
</evidence>
<organism evidence="1 2">
    <name type="scientific">Micromonospora sonchi</name>
    <dbReference type="NCBI Taxonomy" id="1763543"/>
    <lineage>
        <taxon>Bacteria</taxon>
        <taxon>Bacillati</taxon>
        <taxon>Actinomycetota</taxon>
        <taxon>Actinomycetes</taxon>
        <taxon>Micromonosporales</taxon>
        <taxon>Micromonosporaceae</taxon>
        <taxon>Micromonospora</taxon>
    </lineage>
</organism>